<accession>A0A5N6L6T4</accession>
<protein>
    <recommendedName>
        <fullName evidence="3">Prion-inhibition and propagation HeLo domain-containing protein</fullName>
    </recommendedName>
</protein>
<dbReference type="Pfam" id="PF14479">
    <property type="entry name" value="HeLo"/>
    <property type="match status" value="1"/>
</dbReference>
<name>A0A5N6L6T4_9ROSI</name>
<keyword evidence="2" id="KW-1133">Transmembrane helix</keyword>
<dbReference type="Gene3D" id="1.20.120.1020">
    <property type="entry name" value="Prion-inhibition and propagation, HeLo domain"/>
    <property type="match status" value="1"/>
</dbReference>
<dbReference type="InterPro" id="IPR038305">
    <property type="entry name" value="HeLo_sf"/>
</dbReference>
<dbReference type="InterPro" id="IPR029498">
    <property type="entry name" value="HeLo_dom"/>
</dbReference>
<dbReference type="Proteomes" id="UP000327013">
    <property type="component" value="Unassembled WGS sequence"/>
</dbReference>
<evidence type="ECO:0000256" key="2">
    <source>
        <dbReference type="SAM" id="Phobius"/>
    </source>
</evidence>
<dbReference type="OrthoDB" id="20872at2759"/>
<evidence type="ECO:0000259" key="3">
    <source>
        <dbReference type="Pfam" id="PF14479"/>
    </source>
</evidence>
<reference evidence="4 5" key="1">
    <citation type="submission" date="2019-06" db="EMBL/GenBank/DDBJ databases">
        <title>A chromosomal-level reference genome of Carpinus fangiana (Coryloideae, Betulaceae).</title>
        <authorList>
            <person name="Yang X."/>
            <person name="Wang Z."/>
            <person name="Zhang L."/>
            <person name="Hao G."/>
            <person name="Liu J."/>
            <person name="Yang Y."/>
        </authorList>
    </citation>
    <scope>NUCLEOTIDE SEQUENCE [LARGE SCALE GENOMIC DNA]</scope>
    <source>
        <strain evidence="4">Cfa_2016G</strain>
        <tissue evidence="4">Leaf</tissue>
    </source>
</reference>
<keyword evidence="5" id="KW-1185">Reference proteome</keyword>
<dbReference type="AlphaFoldDB" id="A0A5N6L6T4"/>
<proteinExistence type="predicted"/>
<evidence type="ECO:0000313" key="5">
    <source>
        <dbReference type="Proteomes" id="UP000327013"/>
    </source>
</evidence>
<sequence>MEGVAFAVGVAALFSAILDVFDFVIKARKATIDFTTLNSLLNSHKLRFYIFGLSYGMIPGMAGQKTEPDPRLQPQQIARVIEDNIHSIFALLQEAQHIVSIYSASHGNVLPTALITMKQQRGFRRVGRSMVAFFRRQRSRSFGVAAATWSVHHRERFDTITSRIGELVTGLYDITSSLDLLERQRIVLEQEISSTSDTESLRVIRHIASNLDQALSIRAGERLEGVISGRPSFEHPGSSGIGSSLRAFSFESARSEMSSGMLHSHLMPNSTPYSVIQDSYPTVSEVLGSQPPTELPSELPSELSSRKL</sequence>
<organism evidence="4 5">
    <name type="scientific">Carpinus fangiana</name>
    <dbReference type="NCBI Taxonomy" id="176857"/>
    <lineage>
        <taxon>Eukaryota</taxon>
        <taxon>Viridiplantae</taxon>
        <taxon>Streptophyta</taxon>
        <taxon>Embryophyta</taxon>
        <taxon>Tracheophyta</taxon>
        <taxon>Spermatophyta</taxon>
        <taxon>Magnoliopsida</taxon>
        <taxon>eudicotyledons</taxon>
        <taxon>Gunneridae</taxon>
        <taxon>Pentapetalae</taxon>
        <taxon>rosids</taxon>
        <taxon>fabids</taxon>
        <taxon>Fagales</taxon>
        <taxon>Betulaceae</taxon>
        <taxon>Carpinus</taxon>
    </lineage>
</organism>
<feature type="compositionally biased region" description="Low complexity" evidence="1">
    <location>
        <begin position="291"/>
        <end position="308"/>
    </location>
</feature>
<feature type="transmembrane region" description="Helical" evidence="2">
    <location>
        <begin position="6"/>
        <end position="25"/>
    </location>
</feature>
<feature type="region of interest" description="Disordered" evidence="1">
    <location>
        <begin position="284"/>
        <end position="308"/>
    </location>
</feature>
<gene>
    <name evidence="4" type="ORF">FH972_026543</name>
</gene>
<dbReference type="EMBL" id="VIBQ01000099">
    <property type="protein sequence ID" value="KAB8754752.1"/>
    <property type="molecule type" value="Genomic_DNA"/>
</dbReference>
<feature type="domain" description="Prion-inhibition and propagation HeLo" evidence="3">
    <location>
        <begin position="7"/>
        <end position="204"/>
    </location>
</feature>
<feature type="transmembrane region" description="Helical" evidence="2">
    <location>
        <begin position="46"/>
        <end position="63"/>
    </location>
</feature>
<comment type="caution">
    <text evidence="4">The sequence shown here is derived from an EMBL/GenBank/DDBJ whole genome shotgun (WGS) entry which is preliminary data.</text>
</comment>
<keyword evidence="2" id="KW-0812">Transmembrane</keyword>
<evidence type="ECO:0000256" key="1">
    <source>
        <dbReference type="SAM" id="MobiDB-lite"/>
    </source>
</evidence>
<keyword evidence="2" id="KW-0472">Membrane</keyword>
<evidence type="ECO:0000313" key="4">
    <source>
        <dbReference type="EMBL" id="KAB8754752.1"/>
    </source>
</evidence>